<gene>
    <name evidence="2" type="ORF">GCM10009560_08850</name>
</gene>
<dbReference type="PROSITE" id="PS51318">
    <property type="entry name" value="TAT"/>
    <property type="match status" value="1"/>
</dbReference>
<evidence type="ECO:0000313" key="2">
    <source>
        <dbReference type="EMBL" id="GAA0914976.1"/>
    </source>
</evidence>
<evidence type="ECO:0000313" key="3">
    <source>
        <dbReference type="Proteomes" id="UP001501578"/>
    </source>
</evidence>
<keyword evidence="3" id="KW-1185">Reference proteome</keyword>
<dbReference type="SUPFAM" id="SSF63825">
    <property type="entry name" value="YWTD domain"/>
    <property type="match status" value="1"/>
</dbReference>
<dbReference type="EMBL" id="BAAAHQ010000002">
    <property type="protein sequence ID" value="GAA0914976.1"/>
    <property type="molecule type" value="Genomic_DNA"/>
</dbReference>
<dbReference type="InterPro" id="IPR006311">
    <property type="entry name" value="TAT_signal"/>
</dbReference>
<evidence type="ECO:0000259" key="1">
    <source>
        <dbReference type="Pfam" id="PF21311"/>
    </source>
</evidence>
<feature type="domain" description="P68 RBP/TagC-like beta-propeller" evidence="1">
    <location>
        <begin position="67"/>
        <end position="323"/>
    </location>
</feature>
<dbReference type="Proteomes" id="UP001501578">
    <property type="component" value="Unassembled WGS sequence"/>
</dbReference>
<protein>
    <recommendedName>
        <fullName evidence="1">P68 RBP/TagC-like beta-propeller domain-containing protein</fullName>
    </recommendedName>
</protein>
<comment type="caution">
    <text evidence="2">The sequence shown here is derived from an EMBL/GenBank/DDBJ whole genome shotgun (WGS) entry which is preliminary data.</text>
</comment>
<reference evidence="3" key="1">
    <citation type="journal article" date="2019" name="Int. J. Syst. Evol. Microbiol.">
        <title>The Global Catalogue of Microorganisms (GCM) 10K type strain sequencing project: providing services to taxonomists for standard genome sequencing and annotation.</title>
        <authorList>
            <consortium name="The Broad Institute Genomics Platform"/>
            <consortium name="The Broad Institute Genome Sequencing Center for Infectious Disease"/>
            <person name="Wu L."/>
            <person name="Ma J."/>
        </authorList>
    </citation>
    <scope>NUCLEOTIDE SEQUENCE [LARGE SCALE GENOMIC DNA]</scope>
    <source>
        <strain evidence="3">JCM 11136</strain>
    </source>
</reference>
<dbReference type="RefSeq" id="WP_343948383.1">
    <property type="nucleotide sequence ID" value="NZ_BAAAHQ010000002.1"/>
</dbReference>
<accession>A0ABP3Z4P4</accession>
<dbReference type="InterPro" id="IPR048799">
    <property type="entry name" value="P68_RBP_TagC-like_beta-prop"/>
</dbReference>
<sequence length="330" mass="35165">MSGLQESAGQALSRRGLLKFGAGLAAATTAAGFAGGQARAAVPEGRFLLDTPSYNRLWKNPLHDVTVLQSLAFDNVNNHIYTAQVQSGSTTAKNGDLVITKLSLTGTKLGYMILKGFGHGVAIGVEPVGATAYLWTETDGASDGENAWGRKLARFRFVNGATRTTASAELTKYAPIAGATSLTCAIDPSTNRLIMRHRMNGQARFAVYLLDDLKAGRTDNKLYDFAEPLAVDLANFQGYTAYGNYVYTLDGHGYSTTNPPPGDTYVTSIDMRTGAQVERFLTQAGKSLDLREPEGMAIQLENGAPKLCFGLASGAAGARRASVFFKETLV</sequence>
<dbReference type="Pfam" id="PF21311">
    <property type="entry name" value="Phage_RBD_prop"/>
    <property type="match status" value="1"/>
</dbReference>
<name>A0ABP3Z4P4_9ACTN</name>
<organism evidence="2 3">
    <name type="scientific">Nonomuraea longicatena</name>
    <dbReference type="NCBI Taxonomy" id="83682"/>
    <lineage>
        <taxon>Bacteria</taxon>
        <taxon>Bacillati</taxon>
        <taxon>Actinomycetota</taxon>
        <taxon>Actinomycetes</taxon>
        <taxon>Streptosporangiales</taxon>
        <taxon>Streptosporangiaceae</taxon>
        <taxon>Nonomuraea</taxon>
    </lineage>
</organism>
<proteinExistence type="predicted"/>